<gene>
    <name evidence="1" type="ORF">B0H17DRAFT_1222077</name>
</gene>
<dbReference type="PANTHER" id="PTHR46170:SF1">
    <property type="entry name" value="GATOR COMPLEX PROTEIN WDR59"/>
    <property type="match status" value="1"/>
</dbReference>
<dbReference type="PANTHER" id="PTHR46170">
    <property type="entry name" value="GATOR COMPLEX PROTEIN WDR59"/>
    <property type="match status" value="1"/>
</dbReference>
<dbReference type="Proteomes" id="UP001221757">
    <property type="component" value="Unassembled WGS sequence"/>
</dbReference>
<dbReference type="EMBL" id="JARKIE010001183">
    <property type="protein sequence ID" value="KAJ7604926.1"/>
    <property type="molecule type" value="Genomic_DNA"/>
</dbReference>
<evidence type="ECO:0000313" key="2">
    <source>
        <dbReference type="Proteomes" id="UP001221757"/>
    </source>
</evidence>
<reference evidence="1" key="1">
    <citation type="submission" date="2023-03" db="EMBL/GenBank/DDBJ databases">
        <title>Massive genome expansion in bonnet fungi (Mycena s.s.) driven by repeated elements and novel gene families across ecological guilds.</title>
        <authorList>
            <consortium name="Lawrence Berkeley National Laboratory"/>
            <person name="Harder C.B."/>
            <person name="Miyauchi S."/>
            <person name="Viragh M."/>
            <person name="Kuo A."/>
            <person name="Thoen E."/>
            <person name="Andreopoulos B."/>
            <person name="Lu D."/>
            <person name="Skrede I."/>
            <person name="Drula E."/>
            <person name="Henrissat B."/>
            <person name="Morin E."/>
            <person name="Kohler A."/>
            <person name="Barry K."/>
            <person name="LaButti K."/>
            <person name="Morin E."/>
            <person name="Salamov A."/>
            <person name="Lipzen A."/>
            <person name="Mereny Z."/>
            <person name="Hegedus B."/>
            <person name="Baldrian P."/>
            <person name="Stursova M."/>
            <person name="Weitz H."/>
            <person name="Taylor A."/>
            <person name="Grigoriev I.V."/>
            <person name="Nagy L.G."/>
            <person name="Martin F."/>
            <person name="Kauserud H."/>
        </authorList>
    </citation>
    <scope>NUCLEOTIDE SEQUENCE</scope>
    <source>
        <strain evidence="1">CBHHK067</strain>
    </source>
</reference>
<organism evidence="1 2">
    <name type="scientific">Mycena rosella</name>
    <name type="common">Pink bonnet</name>
    <name type="synonym">Agaricus rosellus</name>
    <dbReference type="NCBI Taxonomy" id="1033263"/>
    <lineage>
        <taxon>Eukaryota</taxon>
        <taxon>Fungi</taxon>
        <taxon>Dikarya</taxon>
        <taxon>Basidiomycota</taxon>
        <taxon>Agaricomycotina</taxon>
        <taxon>Agaricomycetes</taxon>
        <taxon>Agaricomycetidae</taxon>
        <taxon>Agaricales</taxon>
        <taxon>Marasmiineae</taxon>
        <taxon>Mycenaceae</taxon>
        <taxon>Mycena</taxon>
    </lineage>
</organism>
<keyword evidence="2" id="KW-1185">Reference proteome</keyword>
<proteinExistence type="predicted"/>
<comment type="caution">
    <text evidence="1">The sequence shown here is derived from an EMBL/GenBank/DDBJ whole genome shotgun (WGS) entry which is preliminary data.</text>
</comment>
<dbReference type="GO" id="GO:0034198">
    <property type="term" value="P:cellular response to amino acid starvation"/>
    <property type="evidence" value="ECO:0007669"/>
    <property type="project" value="TreeGrafter"/>
</dbReference>
<dbReference type="GO" id="GO:0035859">
    <property type="term" value="C:Seh1-associated complex"/>
    <property type="evidence" value="ECO:0007669"/>
    <property type="project" value="TreeGrafter"/>
</dbReference>
<dbReference type="InterPro" id="IPR049567">
    <property type="entry name" value="WDR59-like"/>
</dbReference>
<accession>A0AAD7F8U0</accession>
<sequence length="152" mass="16897">MAEFVNHVHIYADVLFSWQLYHKRLELLKSVSHYDAAVDSAQHDIGLTRSCAKCRDIEEEGKDACPECTRPCGMPKCTVCRLPVKVSRAAACAALHVTHISCWKRSTCRYALRLRLLCENRGFAYGAPFASLPASTPITASRPSSKALCDRP</sequence>
<protein>
    <submittedName>
        <fullName evidence="1">Uncharacterized protein</fullName>
    </submittedName>
</protein>
<dbReference type="GO" id="GO:0035591">
    <property type="term" value="F:signaling adaptor activity"/>
    <property type="evidence" value="ECO:0007669"/>
    <property type="project" value="TreeGrafter"/>
</dbReference>
<evidence type="ECO:0000313" key="1">
    <source>
        <dbReference type="EMBL" id="KAJ7604926.1"/>
    </source>
</evidence>
<dbReference type="GO" id="GO:0005774">
    <property type="term" value="C:vacuolar membrane"/>
    <property type="evidence" value="ECO:0007669"/>
    <property type="project" value="TreeGrafter"/>
</dbReference>
<name>A0AAD7F8U0_MYCRO</name>
<dbReference type="AlphaFoldDB" id="A0AAD7F8U0"/>
<dbReference type="GO" id="GO:1904263">
    <property type="term" value="P:positive regulation of TORC1 signaling"/>
    <property type="evidence" value="ECO:0007669"/>
    <property type="project" value="TreeGrafter"/>
</dbReference>